<evidence type="ECO:0000256" key="2">
    <source>
        <dbReference type="ARBA" id="ARBA00011022"/>
    </source>
</evidence>
<organism evidence="5 6">
    <name type="scientific">Zingiber officinale</name>
    <name type="common">Ginger</name>
    <name type="synonym">Amomum zingiber</name>
    <dbReference type="NCBI Taxonomy" id="94328"/>
    <lineage>
        <taxon>Eukaryota</taxon>
        <taxon>Viridiplantae</taxon>
        <taxon>Streptophyta</taxon>
        <taxon>Embryophyta</taxon>
        <taxon>Tracheophyta</taxon>
        <taxon>Spermatophyta</taxon>
        <taxon>Magnoliopsida</taxon>
        <taxon>Liliopsida</taxon>
        <taxon>Zingiberales</taxon>
        <taxon>Zingiberaceae</taxon>
        <taxon>Zingiber</taxon>
    </lineage>
</organism>
<dbReference type="InterPro" id="IPR028160">
    <property type="entry name" value="Slx9-like"/>
</dbReference>
<dbReference type="Pfam" id="PF15341">
    <property type="entry name" value="SLX9"/>
    <property type="match status" value="1"/>
</dbReference>
<comment type="subcellular location">
    <subcellularLocation>
        <location evidence="1">Nucleus</location>
        <location evidence="1">Nucleolus</location>
    </subcellularLocation>
</comment>
<dbReference type="PANTHER" id="PTHR31109:SF2">
    <property type="entry name" value="RIBOSOME BIOGENESIS PROTEIN SLX9 HOMOLOG"/>
    <property type="match status" value="1"/>
</dbReference>
<dbReference type="Proteomes" id="UP000734854">
    <property type="component" value="Unassembled WGS sequence"/>
</dbReference>
<reference evidence="5 6" key="1">
    <citation type="submission" date="2020-08" db="EMBL/GenBank/DDBJ databases">
        <title>Plant Genome Project.</title>
        <authorList>
            <person name="Zhang R.-G."/>
        </authorList>
    </citation>
    <scope>NUCLEOTIDE SEQUENCE [LARGE SCALE GENOMIC DNA]</scope>
    <source>
        <tissue evidence="5">Rhizome</tissue>
    </source>
</reference>
<comment type="similarity">
    <text evidence="2">Belongs to the SLX9 family.</text>
</comment>
<comment type="caution">
    <text evidence="5">The sequence shown here is derived from an EMBL/GenBank/DDBJ whole genome shotgun (WGS) entry which is preliminary data.</text>
</comment>
<evidence type="ECO:0000313" key="5">
    <source>
        <dbReference type="EMBL" id="KAG6483302.1"/>
    </source>
</evidence>
<sequence length="206" mass="23226">MPAFIPSYLFSSGRCRLLSSPKVSRILALGAIAVAGDTLSLDLRPKRKRYSLLPHLLDSGGSNCIVKRWQKKKSAQRKVKDAVVSLSAKKSIGKKKRERRQRKLKAYDLSALSEFLPDLNTIQRPISSKNSKPNSKDRQKLVQIEGAHLKRVLDDPVFQMDPLAAIHEHLRRTQPPPETVKEWISGKKQSKKKKKKPSSGSQLMDI</sequence>
<evidence type="ECO:0000256" key="4">
    <source>
        <dbReference type="SAM" id="MobiDB-lite"/>
    </source>
</evidence>
<feature type="compositionally biased region" description="Basic residues" evidence="4">
    <location>
        <begin position="188"/>
        <end position="197"/>
    </location>
</feature>
<name>A0A8J5KKR6_ZINOF</name>
<dbReference type="GO" id="GO:0030686">
    <property type="term" value="C:90S preribosome"/>
    <property type="evidence" value="ECO:0007669"/>
    <property type="project" value="InterPro"/>
</dbReference>
<keyword evidence="6" id="KW-1185">Reference proteome</keyword>
<dbReference type="GO" id="GO:0005730">
    <property type="term" value="C:nucleolus"/>
    <property type="evidence" value="ECO:0007669"/>
    <property type="project" value="UniProtKB-SubCell"/>
</dbReference>
<evidence type="ECO:0000313" key="6">
    <source>
        <dbReference type="Proteomes" id="UP000734854"/>
    </source>
</evidence>
<dbReference type="AlphaFoldDB" id="A0A8J5KKR6"/>
<accession>A0A8J5KKR6</accession>
<dbReference type="GO" id="GO:0030688">
    <property type="term" value="C:preribosome, small subunit precursor"/>
    <property type="evidence" value="ECO:0007669"/>
    <property type="project" value="InterPro"/>
</dbReference>
<protein>
    <recommendedName>
        <fullName evidence="7">Ribosome biogenesis protein SLX9</fullName>
    </recommendedName>
</protein>
<evidence type="ECO:0008006" key="7">
    <source>
        <dbReference type="Google" id="ProtNLM"/>
    </source>
</evidence>
<evidence type="ECO:0000256" key="1">
    <source>
        <dbReference type="ARBA" id="ARBA00004604"/>
    </source>
</evidence>
<dbReference type="PANTHER" id="PTHR31109">
    <property type="entry name" value="PROTEIN FAM207A"/>
    <property type="match status" value="1"/>
</dbReference>
<keyword evidence="3" id="KW-0539">Nucleus</keyword>
<feature type="region of interest" description="Disordered" evidence="4">
    <location>
        <begin position="166"/>
        <end position="206"/>
    </location>
</feature>
<dbReference type="EMBL" id="JACMSC010000016">
    <property type="protein sequence ID" value="KAG6483302.1"/>
    <property type="molecule type" value="Genomic_DNA"/>
</dbReference>
<proteinExistence type="inferred from homology"/>
<dbReference type="GO" id="GO:0000462">
    <property type="term" value="P:maturation of SSU-rRNA from tricistronic rRNA transcript (SSU-rRNA, 5.8S rRNA, LSU-rRNA)"/>
    <property type="evidence" value="ECO:0007669"/>
    <property type="project" value="InterPro"/>
</dbReference>
<gene>
    <name evidence="5" type="ORF">ZIOFF_059946</name>
</gene>
<evidence type="ECO:0000256" key="3">
    <source>
        <dbReference type="ARBA" id="ARBA00023242"/>
    </source>
</evidence>